<gene>
    <name evidence="1" type="ORF">C5613_39235</name>
</gene>
<name>A0A2S8IK45_RHOOP</name>
<sequence length="116" mass="12928">MDVARARRSRRVLFVGNPARYVEVSYWAMVKQWMVVHGLEPVRNPDGDVLCVVVTEDVLDGVCSTQDAETIERLRGRGVPVIDVHDTTQIWQATSRVRARLAESAVGDSRARIAPA</sequence>
<dbReference type="AlphaFoldDB" id="A0A2S8IK45"/>
<reference evidence="2" key="1">
    <citation type="submission" date="2018-02" db="EMBL/GenBank/DDBJ databases">
        <title>Draft genome sequencing of Rhodococcus opacus KU647198.</title>
        <authorList>
            <person name="Zheng B.-X."/>
        </authorList>
    </citation>
    <scope>NUCLEOTIDE SEQUENCE [LARGE SCALE GENOMIC DNA]</scope>
    <source>
        <strain evidence="2">04-OD7</strain>
    </source>
</reference>
<evidence type="ECO:0000313" key="1">
    <source>
        <dbReference type="EMBL" id="PQP15065.1"/>
    </source>
</evidence>
<protein>
    <submittedName>
        <fullName evidence="1">Uncharacterized protein</fullName>
    </submittedName>
</protein>
<dbReference type="EMBL" id="PUIO01000079">
    <property type="protein sequence ID" value="PQP15065.1"/>
    <property type="molecule type" value="Genomic_DNA"/>
</dbReference>
<dbReference type="Proteomes" id="UP000239290">
    <property type="component" value="Unassembled WGS sequence"/>
</dbReference>
<dbReference type="RefSeq" id="WP_105423013.1">
    <property type="nucleotide sequence ID" value="NZ_PUIO01000079.1"/>
</dbReference>
<proteinExistence type="predicted"/>
<organism evidence="1 2">
    <name type="scientific">Rhodococcus opacus</name>
    <name type="common">Nocardia opaca</name>
    <dbReference type="NCBI Taxonomy" id="37919"/>
    <lineage>
        <taxon>Bacteria</taxon>
        <taxon>Bacillati</taxon>
        <taxon>Actinomycetota</taxon>
        <taxon>Actinomycetes</taxon>
        <taxon>Mycobacteriales</taxon>
        <taxon>Nocardiaceae</taxon>
        <taxon>Rhodococcus</taxon>
    </lineage>
</organism>
<accession>A0A2S8IK45</accession>
<evidence type="ECO:0000313" key="2">
    <source>
        <dbReference type="Proteomes" id="UP000239290"/>
    </source>
</evidence>
<comment type="caution">
    <text evidence="1">The sequence shown here is derived from an EMBL/GenBank/DDBJ whole genome shotgun (WGS) entry which is preliminary data.</text>
</comment>